<reference evidence="2" key="1">
    <citation type="submission" date="2022-11" db="EMBL/GenBank/DDBJ databases">
        <authorList>
            <person name="Kikuchi T."/>
        </authorList>
    </citation>
    <scope>NUCLEOTIDE SEQUENCE</scope>
    <source>
        <strain evidence="2">PS1010</strain>
    </source>
</reference>
<keyword evidence="1" id="KW-0175">Coiled coil</keyword>
<gene>
    <name evidence="2" type="ORF">CAMP_LOCUS3584</name>
</gene>
<feature type="coiled-coil region" evidence="1">
    <location>
        <begin position="633"/>
        <end position="777"/>
    </location>
</feature>
<comment type="caution">
    <text evidence="2">The sequence shown here is derived from an EMBL/GenBank/DDBJ whole genome shotgun (WGS) entry which is preliminary data.</text>
</comment>
<evidence type="ECO:0000313" key="2">
    <source>
        <dbReference type="EMBL" id="CAI5440947.1"/>
    </source>
</evidence>
<dbReference type="EMBL" id="CANHGI010000002">
    <property type="protein sequence ID" value="CAI5440947.1"/>
    <property type="molecule type" value="Genomic_DNA"/>
</dbReference>
<name>A0A9P1MV89_9PELO</name>
<evidence type="ECO:0000313" key="3">
    <source>
        <dbReference type="Proteomes" id="UP001152747"/>
    </source>
</evidence>
<evidence type="ECO:0000256" key="1">
    <source>
        <dbReference type="SAM" id="Coils"/>
    </source>
</evidence>
<accession>A0A9P1MV89</accession>
<dbReference type="Proteomes" id="UP001152747">
    <property type="component" value="Unassembled WGS sequence"/>
</dbReference>
<organism evidence="2 3">
    <name type="scientific">Caenorhabditis angaria</name>
    <dbReference type="NCBI Taxonomy" id="860376"/>
    <lineage>
        <taxon>Eukaryota</taxon>
        <taxon>Metazoa</taxon>
        <taxon>Ecdysozoa</taxon>
        <taxon>Nematoda</taxon>
        <taxon>Chromadorea</taxon>
        <taxon>Rhabditida</taxon>
        <taxon>Rhabditina</taxon>
        <taxon>Rhabditomorpha</taxon>
        <taxon>Rhabditoidea</taxon>
        <taxon>Rhabditidae</taxon>
        <taxon>Peloderinae</taxon>
        <taxon>Caenorhabditis</taxon>
    </lineage>
</organism>
<keyword evidence="3" id="KW-1185">Reference proteome</keyword>
<proteinExistence type="predicted"/>
<protein>
    <submittedName>
        <fullName evidence="2">Uncharacterized protein</fullName>
    </submittedName>
</protein>
<sequence>MLNIVEVDRLSPTPFKYLGILGYSLKLKNGDTLWDNFTFLKNLLHLVVDDFEVKMMETEARIFSWIFKEEYSLRIQKSRIFIVNDFNAKICISRIKKFVEENLAENKKSEPGSRLWNIEDARSYFAEKFEICSEEMLKFVSSRKDIENLKFLCDLAQKTVRFAQEMMSKQGFSGVNNNEKDNPIYLRLLCESKKEDRKEWHFFNEDVINALEYVVLSDDENDKKHEKLEKWRKNGSIITVKCFETMLDLLNISKSRFIIVQDFEITKGITELPLIMGYCAMKVVSPDGKDVYHQIQAQFLLFQFAVCDIYWPKRKSEEHEKQKTKIIEEMRNITKGYHLASEIDEIIEKFKYSKLAEKTGLASIHGIMTFKTTCSPKLVRIFLKSIGMSKSKEIRFFKPMNFAVFLKYTLMMMNIQRFFDRQEDLDLKKNIMKAWSLGLANIDDFEMEYWMNNPFSMEFYDCKKVGKCYQQMVRNRTEGLNYHSDGLIRSHYHFKLDDHYRKKMQTDGKSTDRTAIKTRKLLDRFLKKLPKVLLEMPEDVFESIDDFLKRFIDVFRETWVILPAFQLINASQLIRPFLREETKDFLDFAKIDEKWFCKKKKSAEKIEESPRKYQKEQREIVIETKIVETCQKCSEIEKENIAFARKIEELERNRTSMKKTIDEKEGDLQILNLQIKQNKLNYEEAVENHQKYVENREMKILQYEYEIEQYLDDWKNEKMKLLDENRKSRRNENEEIEKMKKRLENAKFSDRNMNRIIEKLQNENNQLKVRIEIARENL</sequence>
<dbReference type="AlphaFoldDB" id="A0A9P1MV89"/>